<dbReference type="EMBL" id="JABEZW010000013">
    <property type="protein sequence ID" value="MBA0782995.1"/>
    <property type="molecule type" value="Genomic_DNA"/>
</dbReference>
<organism evidence="1 2">
    <name type="scientific">Gossypium trilobum</name>
    <dbReference type="NCBI Taxonomy" id="34281"/>
    <lineage>
        <taxon>Eukaryota</taxon>
        <taxon>Viridiplantae</taxon>
        <taxon>Streptophyta</taxon>
        <taxon>Embryophyta</taxon>
        <taxon>Tracheophyta</taxon>
        <taxon>Spermatophyta</taxon>
        <taxon>Magnoliopsida</taxon>
        <taxon>eudicotyledons</taxon>
        <taxon>Gunneridae</taxon>
        <taxon>Pentapetalae</taxon>
        <taxon>rosids</taxon>
        <taxon>malvids</taxon>
        <taxon>Malvales</taxon>
        <taxon>Malvaceae</taxon>
        <taxon>Malvoideae</taxon>
        <taxon>Gossypium</taxon>
    </lineage>
</organism>
<dbReference type="Proteomes" id="UP000593568">
    <property type="component" value="Unassembled WGS sequence"/>
</dbReference>
<dbReference type="AlphaFoldDB" id="A0A7J9FEJ5"/>
<keyword evidence="2" id="KW-1185">Reference proteome</keyword>
<proteinExistence type="predicted"/>
<sequence length="124" mass="13344">MFVLNNLQDPAVVGNQGMVVIETKMATEMTTSEAVGTSMAAVTLEETKGTSSQVKLGAMRGKMEKLTGKFIKMGDKELLLLAMMKVKVKADVAVETQHPIPKFILPFATLALAVVNPISSATWF</sequence>
<evidence type="ECO:0000313" key="1">
    <source>
        <dbReference type="EMBL" id="MBA0782995.1"/>
    </source>
</evidence>
<gene>
    <name evidence="1" type="ORF">Gotri_000794</name>
</gene>
<name>A0A7J9FEJ5_9ROSI</name>
<protein>
    <submittedName>
        <fullName evidence="1">Uncharacterized protein</fullName>
    </submittedName>
</protein>
<comment type="caution">
    <text evidence="1">The sequence shown here is derived from an EMBL/GenBank/DDBJ whole genome shotgun (WGS) entry which is preliminary data.</text>
</comment>
<accession>A0A7J9FEJ5</accession>
<evidence type="ECO:0000313" key="2">
    <source>
        <dbReference type="Proteomes" id="UP000593568"/>
    </source>
</evidence>
<reference evidence="1 2" key="1">
    <citation type="journal article" date="2019" name="Genome Biol. Evol.">
        <title>Insights into the evolution of the New World diploid cottons (Gossypium, subgenus Houzingenia) based on genome sequencing.</title>
        <authorList>
            <person name="Grover C.E."/>
            <person name="Arick M.A. 2nd"/>
            <person name="Thrash A."/>
            <person name="Conover J.L."/>
            <person name="Sanders W.S."/>
            <person name="Peterson D.G."/>
            <person name="Frelichowski J.E."/>
            <person name="Scheffler J.A."/>
            <person name="Scheffler B.E."/>
            <person name="Wendel J.F."/>
        </authorList>
    </citation>
    <scope>NUCLEOTIDE SEQUENCE [LARGE SCALE GENOMIC DNA]</scope>
    <source>
        <strain evidence="1">8</strain>
        <tissue evidence="1">Leaf</tissue>
    </source>
</reference>